<feature type="non-terminal residue" evidence="1">
    <location>
        <position position="1"/>
    </location>
</feature>
<dbReference type="AlphaFoldDB" id="A0A0B7AXL5"/>
<proteinExistence type="predicted"/>
<dbReference type="EMBL" id="HACG01038874">
    <property type="protein sequence ID" value="CEK85739.1"/>
    <property type="molecule type" value="Transcribed_RNA"/>
</dbReference>
<name>A0A0B7AXL5_9EUPU</name>
<sequence length="82" mass="9285">SEIVPSTPAATESVLCNPQNNTGCPKDWFLIYENTCIYISKSPIYYFRFDSADGTCSPFGANYLEEKNLTSELRKCIVYRLS</sequence>
<protein>
    <submittedName>
        <fullName evidence="1">Uncharacterized protein</fullName>
    </submittedName>
</protein>
<organism evidence="1">
    <name type="scientific">Arion vulgaris</name>
    <dbReference type="NCBI Taxonomy" id="1028688"/>
    <lineage>
        <taxon>Eukaryota</taxon>
        <taxon>Metazoa</taxon>
        <taxon>Spiralia</taxon>
        <taxon>Lophotrochozoa</taxon>
        <taxon>Mollusca</taxon>
        <taxon>Gastropoda</taxon>
        <taxon>Heterobranchia</taxon>
        <taxon>Euthyneura</taxon>
        <taxon>Panpulmonata</taxon>
        <taxon>Eupulmonata</taxon>
        <taxon>Stylommatophora</taxon>
        <taxon>Helicina</taxon>
        <taxon>Arionoidea</taxon>
        <taxon>Arionidae</taxon>
        <taxon>Arion</taxon>
    </lineage>
</organism>
<gene>
    <name evidence="1" type="primary">ORF149961</name>
</gene>
<reference evidence="1" key="1">
    <citation type="submission" date="2014-12" db="EMBL/GenBank/DDBJ databases">
        <title>Insight into the proteome of Arion vulgaris.</title>
        <authorList>
            <person name="Aradska J."/>
            <person name="Bulat T."/>
            <person name="Smidak R."/>
            <person name="Sarate P."/>
            <person name="Gangsoo J."/>
            <person name="Sialana F."/>
            <person name="Bilban M."/>
            <person name="Lubec G."/>
        </authorList>
    </citation>
    <scope>NUCLEOTIDE SEQUENCE</scope>
    <source>
        <tissue evidence="1">Skin</tissue>
    </source>
</reference>
<evidence type="ECO:0000313" key="1">
    <source>
        <dbReference type="EMBL" id="CEK85739.1"/>
    </source>
</evidence>
<feature type="non-terminal residue" evidence="1">
    <location>
        <position position="82"/>
    </location>
</feature>
<accession>A0A0B7AXL5</accession>